<dbReference type="Proteomes" id="UP000711995">
    <property type="component" value="Unassembled WGS sequence"/>
</dbReference>
<evidence type="ECO:0000313" key="1">
    <source>
        <dbReference type="EMBL" id="NIZ41359.1"/>
    </source>
</evidence>
<dbReference type="RefSeq" id="WP_167700976.1">
    <property type="nucleotide sequence ID" value="NZ_CP118175.1"/>
</dbReference>
<sequence length="282" mass="31348">MALIRINNFEEIDTHQSNSVELMANWQAWLSESQPFVILDSGSNSLKILQGSFFTLKQPFRWYRIVEEDNIVTQAHIDVGGNFKEETTYQLYLIDNGSNGSLAISESDLSPVGSQAQDCLWLAQFQTKEHGVIEATSIIDSQMNKFALSLPKGSLYTQLPTMAEPQVIYPRTTWQEISQQYAGDFLRVAGGLASAFGSGRQAGSIPNITGILPIFPNPYVLAGAFYEDSHIAGALNRLANNTISGQYDTRTYFDASKSSATYGRRNEVAPQNQTIRLWIKES</sequence>
<keyword evidence="2" id="KW-1185">Reference proteome</keyword>
<protein>
    <submittedName>
        <fullName evidence="1">Uncharacterized protein</fullName>
    </submittedName>
</protein>
<organism evidence="1 2">
    <name type="scientific">Entomospira entomophila</name>
    <dbReference type="NCBI Taxonomy" id="2719988"/>
    <lineage>
        <taxon>Bacteria</taxon>
        <taxon>Pseudomonadati</taxon>
        <taxon>Spirochaetota</taxon>
        <taxon>Spirochaetia</taxon>
        <taxon>Spirochaetales</taxon>
        <taxon>Spirochaetaceae</taxon>
        <taxon>Entomospira</taxon>
    </lineage>
</organism>
<gene>
    <name evidence="1" type="ORF">HCT14_07555</name>
</gene>
<proteinExistence type="predicted"/>
<dbReference type="EMBL" id="JAATLJ010000002">
    <property type="protein sequence ID" value="NIZ41359.1"/>
    <property type="molecule type" value="Genomic_DNA"/>
</dbReference>
<accession>A0A968GF85</accession>
<comment type="caution">
    <text evidence="1">The sequence shown here is derived from an EMBL/GenBank/DDBJ whole genome shotgun (WGS) entry which is preliminary data.</text>
</comment>
<name>A0A968GF85_9SPIO</name>
<evidence type="ECO:0000313" key="2">
    <source>
        <dbReference type="Proteomes" id="UP000711995"/>
    </source>
</evidence>
<dbReference type="AlphaFoldDB" id="A0A968GF85"/>
<reference evidence="1 2" key="1">
    <citation type="submission" date="2020-03" db="EMBL/GenBank/DDBJ databases">
        <title>Spirochaetal bacteria isolated from arthropods constitute a novel genus Entomospira genus novum within the order Spirochaetales.</title>
        <authorList>
            <person name="Grana-Miraglia L."/>
            <person name="Sikutova S."/>
            <person name="Fingerle V."/>
            <person name="Sing A."/>
            <person name="Castillo-Ramirez S."/>
            <person name="Margos G."/>
            <person name="Rudolf I."/>
        </authorList>
    </citation>
    <scope>NUCLEOTIDE SEQUENCE [LARGE SCALE GENOMIC DNA]</scope>
    <source>
        <strain evidence="1 2">BR193</strain>
    </source>
</reference>